<reference evidence="5" key="1">
    <citation type="journal article" date="2020" name="Stud. Mycol.">
        <title>101 Dothideomycetes genomes: a test case for predicting lifestyles and emergence of pathogens.</title>
        <authorList>
            <person name="Haridas S."/>
            <person name="Albert R."/>
            <person name="Binder M."/>
            <person name="Bloem J."/>
            <person name="Labutti K."/>
            <person name="Salamov A."/>
            <person name="Andreopoulos B."/>
            <person name="Baker S."/>
            <person name="Barry K."/>
            <person name="Bills G."/>
            <person name="Bluhm B."/>
            <person name="Cannon C."/>
            <person name="Castanera R."/>
            <person name="Culley D."/>
            <person name="Daum C."/>
            <person name="Ezra D."/>
            <person name="Gonzalez J."/>
            <person name="Henrissat B."/>
            <person name="Kuo A."/>
            <person name="Liang C."/>
            <person name="Lipzen A."/>
            <person name="Lutzoni F."/>
            <person name="Magnuson J."/>
            <person name="Mondo S."/>
            <person name="Nolan M."/>
            <person name="Ohm R."/>
            <person name="Pangilinan J."/>
            <person name="Park H.-J."/>
            <person name="Ramirez L."/>
            <person name="Alfaro M."/>
            <person name="Sun H."/>
            <person name="Tritt A."/>
            <person name="Yoshinaga Y."/>
            <person name="Zwiers L.-H."/>
            <person name="Turgeon B."/>
            <person name="Goodwin S."/>
            <person name="Spatafora J."/>
            <person name="Crous P."/>
            <person name="Grigoriev I."/>
        </authorList>
    </citation>
    <scope>NUCLEOTIDE SEQUENCE</scope>
    <source>
        <strain evidence="5">CBS 122367</strain>
    </source>
</reference>
<feature type="transmembrane region" description="Helical" evidence="3">
    <location>
        <begin position="967"/>
        <end position="990"/>
    </location>
</feature>
<evidence type="ECO:0000256" key="1">
    <source>
        <dbReference type="ARBA" id="ARBA00022723"/>
    </source>
</evidence>
<sequence length="1064" mass="114753">MKLLTFTRWLLASAVAAPVHVIRGQSKNETAPSAPFSNVRVRLNPASTRDLGDNDFVTWTVPNAASASFKGNGSISYALAAASGKLNGNYNKVVYRRMIGSLGERVIAEGISTVTDAGDKAAGVAITLTISGLATGEHSLLTWHNAWDKINGTALLNVAVGGEEVAKNVKQSVRTDNIWESASSYVTFIATEGKTVEIVYTPDNRGEGRAYLNGFEIDGPALKNQIGFPSPAHRDERIERAGNRAGVAASWRAAGTGGVTYNVYLGTSPANLERVATGSTKTSAMFSGVNTMDTYYWRVDVMSGNETYIGRVWTFRLAQLAFPGAEGYGRFARGGRGGKVIHVTSLADSEEEGTLRYALTKATGPRIIVFDVSGIITTKSRMSVNAQYVTLAGQTAPGKGIVIQGYPLGLTGASDIIFRHIRVRPGTVSGQTIDGMGMQGSNHAIFDRCSMGWTIDESFSSRDAHNITLQRSMISEPLNIAGHKNYPNGTMHGYAASIGGAVGSFHHNLIAHAEGRSWSMAGGVDDAANFAGLLDIRNNVVYNFGGRVTDGGCHQGQFVSNLYKRGPASNLTYAFRAQYEDGLPGTQQYYCAGNAMPGVFTQDSEQYVGDGTGKTKNIACYADVTIDGVNYQKFVEKPFFESYVKTQTATEAYKIVLSDSGVSQPVQDDHDKRILRETFGGTATYKGSKGGKLGIIDSPSDVGGLEEFTEARRDASWDADGDGIADWWDGSTGGDGYTPIEGYLNFMAEPHAFVAPDSSVEIDLAALAAGFAKPSFAVSGVEIGAVEVSGSKAMYTASKAGVERLTVSIQDSEGSTWSRPFGLAVFEAADEVQSVLLTYCAAICNSVYFHPISSSWQYIHVIVPNHAAFNFGPNPTRGSQDRVVRTCLPICAAFVPAMRNLDAVMQIRQQSVRSYPEPLAPFCDQQRILQSNPGSLSIKLLKIKHSQFTPPQTFTIDPFLSIHPFNAYATLAFLALAPPYLLTLSIIYAFKRRRPVSTWSLKQAIGNEFMRLALAFQTHIRIKPTYANISKPKERYVLVQPGPSSLYTDVLQRDVIKPTSIPAV</sequence>
<organism evidence="5 6">
    <name type="scientific">Lentithecium fluviatile CBS 122367</name>
    <dbReference type="NCBI Taxonomy" id="1168545"/>
    <lineage>
        <taxon>Eukaryota</taxon>
        <taxon>Fungi</taxon>
        <taxon>Dikarya</taxon>
        <taxon>Ascomycota</taxon>
        <taxon>Pezizomycotina</taxon>
        <taxon>Dothideomycetes</taxon>
        <taxon>Pleosporomycetidae</taxon>
        <taxon>Pleosporales</taxon>
        <taxon>Massarineae</taxon>
        <taxon>Lentitheciaceae</taxon>
        <taxon>Lentithecium</taxon>
    </lineage>
</organism>
<proteinExistence type="predicted"/>
<dbReference type="EMBL" id="MU005594">
    <property type="protein sequence ID" value="KAF2680830.1"/>
    <property type="molecule type" value="Genomic_DNA"/>
</dbReference>
<accession>A0A6G1IS77</accession>
<name>A0A6G1IS77_9PLEO</name>
<dbReference type="GO" id="GO:0046872">
    <property type="term" value="F:metal ion binding"/>
    <property type="evidence" value="ECO:0007669"/>
    <property type="project" value="UniProtKB-KW"/>
</dbReference>
<keyword evidence="5" id="KW-0456">Lyase</keyword>
<dbReference type="AlphaFoldDB" id="A0A6G1IS77"/>
<dbReference type="OrthoDB" id="302705at2759"/>
<evidence type="ECO:0000256" key="2">
    <source>
        <dbReference type="ARBA" id="ARBA00023180"/>
    </source>
</evidence>
<evidence type="ECO:0000256" key="3">
    <source>
        <dbReference type="SAM" id="Phobius"/>
    </source>
</evidence>
<dbReference type="PANTHER" id="PTHR42970:SF1">
    <property type="entry name" value="PECTATE LYASE C-RELATED"/>
    <property type="match status" value="1"/>
</dbReference>
<dbReference type="Proteomes" id="UP000799291">
    <property type="component" value="Unassembled WGS sequence"/>
</dbReference>
<evidence type="ECO:0000313" key="5">
    <source>
        <dbReference type="EMBL" id="KAF2680830.1"/>
    </source>
</evidence>
<gene>
    <name evidence="5" type="ORF">K458DRAFT_406985</name>
</gene>
<dbReference type="Gene3D" id="2.160.20.10">
    <property type="entry name" value="Single-stranded right-handed beta-helix, Pectin lyase-like"/>
    <property type="match status" value="1"/>
</dbReference>
<keyword evidence="3" id="KW-0812">Transmembrane</keyword>
<keyword evidence="4" id="KW-0732">Signal</keyword>
<dbReference type="InterPro" id="IPR012334">
    <property type="entry name" value="Pectin_lyas_fold"/>
</dbReference>
<dbReference type="InterPro" id="IPR052063">
    <property type="entry name" value="Polysaccharide_Lyase_1"/>
</dbReference>
<keyword evidence="3" id="KW-1133">Transmembrane helix</keyword>
<dbReference type="SUPFAM" id="SSF51126">
    <property type="entry name" value="Pectin lyase-like"/>
    <property type="match status" value="1"/>
</dbReference>
<dbReference type="GO" id="GO:0016829">
    <property type="term" value="F:lyase activity"/>
    <property type="evidence" value="ECO:0007669"/>
    <property type="project" value="UniProtKB-KW"/>
</dbReference>
<keyword evidence="1" id="KW-0479">Metal-binding</keyword>
<keyword evidence="6" id="KW-1185">Reference proteome</keyword>
<keyword evidence="2" id="KW-0325">Glycoprotein</keyword>
<dbReference type="InterPro" id="IPR011050">
    <property type="entry name" value="Pectin_lyase_fold/virulence"/>
</dbReference>
<keyword evidence="3" id="KW-0472">Membrane</keyword>
<protein>
    <submittedName>
        <fullName evidence="5">Polysaccharide lyase family 1 protein</fullName>
    </submittedName>
</protein>
<evidence type="ECO:0000313" key="6">
    <source>
        <dbReference type="Proteomes" id="UP000799291"/>
    </source>
</evidence>
<feature type="chain" id="PRO_5026091459" evidence="4">
    <location>
        <begin position="17"/>
        <end position="1064"/>
    </location>
</feature>
<feature type="signal peptide" evidence="4">
    <location>
        <begin position="1"/>
        <end position="16"/>
    </location>
</feature>
<evidence type="ECO:0000256" key="4">
    <source>
        <dbReference type="SAM" id="SignalP"/>
    </source>
</evidence>
<dbReference type="PANTHER" id="PTHR42970">
    <property type="entry name" value="PECTATE LYASE C-RELATED"/>
    <property type="match status" value="1"/>
</dbReference>